<evidence type="ECO:0000313" key="11">
    <source>
        <dbReference type="Proteomes" id="UP000669133"/>
    </source>
</evidence>
<dbReference type="PANTHER" id="PTHR24031">
    <property type="entry name" value="RNA HELICASE"/>
    <property type="match status" value="1"/>
</dbReference>
<dbReference type="AlphaFoldDB" id="A0A8H8DB02"/>
<dbReference type="GO" id="GO:0003723">
    <property type="term" value="F:RNA binding"/>
    <property type="evidence" value="ECO:0007669"/>
    <property type="project" value="UniProtKB-UniRule"/>
</dbReference>
<proteinExistence type="inferred from homology"/>
<dbReference type="GO" id="GO:0016787">
    <property type="term" value="F:hydrolase activity"/>
    <property type="evidence" value="ECO:0007669"/>
    <property type="project" value="UniProtKB-KW"/>
</dbReference>
<name>A0A8H8DB02_9ASCO</name>
<feature type="region of interest" description="Disordered" evidence="7">
    <location>
        <begin position="36"/>
        <end position="63"/>
    </location>
</feature>
<gene>
    <name evidence="10" type="ORF">I9W82_001738</name>
</gene>
<evidence type="ECO:0000256" key="6">
    <source>
        <dbReference type="RuleBase" id="RU365068"/>
    </source>
</evidence>
<comment type="similarity">
    <text evidence="6">Belongs to the DEAD box helicase family.</text>
</comment>
<dbReference type="SMART" id="SM00490">
    <property type="entry name" value="HELICc"/>
    <property type="match status" value="1"/>
</dbReference>
<dbReference type="PROSITE" id="PS51192">
    <property type="entry name" value="HELICASE_ATP_BIND_1"/>
    <property type="match status" value="1"/>
</dbReference>
<dbReference type="RefSeq" id="XP_067548974.1">
    <property type="nucleotide sequence ID" value="XM_067690516.1"/>
</dbReference>
<evidence type="ECO:0000259" key="8">
    <source>
        <dbReference type="PROSITE" id="PS51192"/>
    </source>
</evidence>
<keyword evidence="5 6" id="KW-0694">RNA-binding</keyword>
<feature type="domain" description="Helicase C-terminal" evidence="9">
    <location>
        <begin position="422"/>
        <end position="582"/>
    </location>
</feature>
<dbReference type="GO" id="GO:0005524">
    <property type="term" value="F:ATP binding"/>
    <property type="evidence" value="ECO:0007669"/>
    <property type="project" value="UniProtKB-UniRule"/>
</dbReference>
<feature type="domain" description="Helicase ATP-binding" evidence="8">
    <location>
        <begin position="172"/>
        <end position="388"/>
    </location>
</feature>
<evidence type="ECO:0000256" key="1">
    <source>
        <dbReference type="ARBA" id="ARBA00022741"/>
    </source>
</evidence>
<dbReference type="EMBL" id="JAEOAQ010000002">
    <property type="protein sequence ID" value="KAG5419858.1"/>
    <property type="molecule type" value="Genomic_DNA"/>
</dbReference>
<dbReference type="Proteomes" id="UP000669133">
    <property type="component" value="Unassembled WGS sequence"/>
</dbReference>
<dbReference type="Gene3D" id="3.40.50.300">
    <property type="entry name" value="P-loop containing nucleotide triphosphate hydrolases"/>
    <property type="match status" value="2"/>
</dbReference>
<evidence type="ECO:0000256" key="4">
    <source>
        <dbReference type="ARBA" id="ARBA00022840"/>
    </source>
</evidence>
<keyword evidence="4 6" id="KW-0067">ATP-binding</keyword>
<organism evidence="10 11">
    <name type="scientific">Candida metapsilosis</name>
    <dbReference type="NCBI Taxonomy" id="273372"/>
    <lineage>
        <taxon>Eukaryota</taxon>
        <taxon>Fungi</taxon>
        <taxon>Dikarya</taxon>
        <taxon>Ascomycota</taxon>
        <taxon>Saccharomycotina</taxon>
        <taxon>Pichiomycetes</taxon>
        <taxon>Debaryomycetaceae</taxon>
        <taxon>Candida/Lodderomyces clade</taxon>
        <taxon>Candida</taxon>
    </lineage>
</organism>
<dbReference type="GO" id="GO:0003724">
    <property type="term" value="F:RNA helicase activity"/>
    <property type="evidence" value="ECO:0007669"/>
    <property type="project" value="UniProtKB-EC"/>
</dbReference>
<comment type="catalytic activity">
    <reaction evidence="6">
        <text>ATP + H2O = ADP + phosphate + H(+)</text>
        <dbReference type="Rhea" id="RHEA:13065"/>
        <dbReference type="ChEBI" id="CHEBI:15377"/>
        <dbReference type="ChEBI" id="CHEBI:15378"/>
        <dbReference type="ChEBI" id="CHEBI:30616"/>
        <dbReference type="ChEBI" id="CHEBI:43474"/>
        <dbReference type="ChEBI" id="CHEBI:456216"/>
        <dbReference type="EC" id="3.6.4.13"/>
    </reaction>
</comment>
<dbReference type="InterPro" id="IPR014001">
    <property type="entry name" value="Helicase_ATP-bd"/>
</dbReference>
<evidence type="ECO:0000313" key="10">
    <source>
        <dbReference type="EMBL" id="KAG5419858.1"/>
    </source>
</evidence>
<dbReference type="InterPro" id="IPR001650">
    <property type="entry name" value="Helicase_C-like"/>
</dbReference>
<feature type="compositionally biased region" description="Basic residues" evidence="7">
    <location>
        <begin position="39"/>
        <end position="50"/>
    </location>
</feature>
<reference evidence="10 11" key="1">
    <citation type="submission" date="2020-12" db="EMBL/GenBank/DDBJ databases">
        <title>Effect of drift, selection, and recombination on the evolution of hybrid genomes in Candida yeast pathogens.</title>
        <authorList>
            <person name="Mixao V."/>
            <person name="Ksiezopolska E."/>
            <person name="Saus E."/>
            <person name="Boekhout T."/>
            <person name="Gacser A."/>
            <person name="Gabaldon T."/>
        </authorList>
    </citation>
    <scope>NUCLEOTIDE SEQUENCE [LARGE SCALE GENOMIC DNA]</scope>
    <source>
        <strain evidence="10 11">BP57</strain>
    </source>
</reference>
<evidence type="ECO:0000259" key="9">
    <source>
        <dbReference type="PROSITE" id="PS51194"/>
    </source>
</evidence>
<sequence length="582" mass="66183">MFGRLIRSGLTVSSIPTNHTTHLQLRCLSRYSSKVAASKNKHVPKAKSKIRPPQAKDDVDTDAKSKRGLIFESGRFSQLHNDLKVTPDAAESKIDNFDQLKIFPSVRESMVKEIKSQYNLKGPQHSSLDEIKIKPTPVQISAIRKINQTRKVNKELEEMDQGERIFYELKHENELKKTKIFTVAAETGSGKTWSYLAPLLSKLKEDDFNWFKENTRKYELFKKSEQVRSIILVPTHELVEQVYEVLNRANKFPLEHENVPRQYKDFLELPENDTLGLSIMKLSHGDPPISLYKQLRNYGKVDILVTTPAKVTGFSKLEAIDRPFKIFKSVRYCVLDEADTLFDPSFLKDTTAVVKNFPNLLDLILVSATIPKEFEKTLARYFPDEKSMIRVSTPSLHKVPRNIKVMTLDADLPPYNGSKPRCLAQAIYAISRDGTEPDYVKRIIVFVNEKSEVDGLVDLMISKYGIREQDIFGISGKVKVQNRRDFLEPFLMPAQLIKQDLDGSKVKILVTTDLLARGLNFIGIKNVILMGLPRSSVDLVHRLGRTGRMNQSGRVFIIADKKSKKSWVKGLGNAIIRGIKIG</sequence>
<evidence type="ECO:0000256" key="3">
    <source>
        <dbReference type="ARBA" id="ARBA00022806"/>
    </source>
</evidence>
<comment type="domain">
    <text evidence="6">The Q motif is unique to and characteristic of the DEAD box family of RNA helicases and controls ATP binding and hydrolysis.</text>
</comment>
<dbReference type="InterPro" id="IPR011545">
    <property type="entry name" value="DEAD/DEAH_box_helicase_dom"/>
</dbReference>
<feature type="compositionally biased region" description="Basic and acidic residues" evidence="7">
    <location>
        <begin position="54"/>
        <end position="63"/>
    </location>
</feature>
<dbReference type="PROSITE" id="PS51194">
    <property type="entry name" value="HELICASE_CTER"/>
    <property type="match status" value="1"/>
</dbReference>
<evidence type="ECO:0000256" key="7">
    <source>
        <dbReference type="SAM" id="MobiDB-lite"/>
    </source>
</evidence>
<protein>
    <recommendedName>
        <fullName evidence="6">ATP-dependent RNA helicase</fullName>
        <ecNumber evidence="6">3.6.4.13</ecNumber>
    </recommendedName>
</protein>
<dbReference type="CDD" id="cd18787">
    <property type="entry name" value="SF2_C_DEAD"/>
    <property type="match status" value="1"/>
</dbReference>
<dbReference type="SUPFAM" id="SSF52540">
    <property type="entry name" value="P-loop containing nucleoside triphosphate hydrolases"/>
    <property type="match status" value="1"/>
</dbReference>
<evidence type="ECO:0000256" key="2">
    <source>
        <dbReference type="ARBA" id="ARBA00022801"/>
    </source>
</evidence>
<dbReference type="Pfam" id="PF00271">
    <property type="entry name" value="Helicase_C"/>
    <property type="match status" value="1"/>
</dbReference>
<comment type="function">
    <text evidence="6">RNA helicase.</text>
</comment>
<dbReference type="OrthoDB" id="10256233at2759"/>
<accession>A0A8H8DB02</accession>
<dbReference type="InterPro" id="IPR027417">
    <property type="entry name" value="P-loop_NTPase"/>
</dbReference>
<dbReference type="Pfam" id="PF00270">
    <property type="entry name" value="DEAD"/>
    <property type="match status" value="1"/>
</dbReference>
<keyword evidence="2 6" id="KW-0378">Hydrolase</keyword>
<dbReference type="GeneID" id="93650367"/>
<keyword evidence="11" id="KW-1185">Reference proteome</keyword>
<dbReference type="SMART" id="SM00487">
    <property type="entry name" value="DEXDc"/>
    <property type="match status" value="1"/>
</dbReference>
<keyword evidence="1 6" id="KW-0547">Nucleotide-binding</keyword>
<dbReference type="EC" id="3.6.4.13" evidence="6"/>
<comment type="caution">
    <text evidence="10">The sequence shown here is derived from an EMBL/GenBank/DDBJ whole genome shotgun (WGS) entry which is preliminary data.</text>
</comment>
<keyword evidence="3 6" id="KW-0347">Helicase</keyword>
<evidence type="ECO:0000256" key="5">
    <source>
        <dbReference type="ARBA" id="ARBA00022884"/>
    </source>
</evidence>